<keyword evidence="10" id="KW-0238">DNA-binding</keyword>
<dbReference type="InterPro" id="IPR009057">
    <property type="entry name" value="Homeodomain-like_sf"/>
</dbReference>
<dbReference type="GO" id="GO:0003700">
    <property type="term" value="F:DNA-binding transcription factor activity"/>
    <property type="evidence" value="ECO:0007669"/>
    <property type="project" value="InterPro"/>
</dbReference>
<proteinExistence type="predicted"/>
<dbReference type="InterPro" id="IPR035451">
    <property type="entry name" value="Ada-like_dom_sf"/>
</dbReference>
<comment type="catalytic activity">
    <reaction evidence="1">
        <text>Hydrolysis of alkylated DNA, releasing 3-methyladenine, 3-methylguanine, 7-methylguanine and 7-methyladenine.</text>
        <dbReference type="EC" id="3.2.2.21"/>
    </reaction>
</comment>
<evidence type="ECO:0000259" key="15">
    <source>
        <dbReference type="PROSITE" id="PS01124"/>
    </source>
</evidence>
<dbReference type="InterPro" id="IPR051912">
    <property type="entry name" value="Alkylbase_DNA_Glycosylase/TA"/>
</dbReference>
<dbReference type="PROSITE" id="PS00041">
    <property type="entry name" value="HTH_ARAC_FAMILY_1"/>
    <property type="match status" value="1"/>
</dbReference>
<dbReference type="Pfam" id="PF00730">
    <property type="entry name" value="HhH-GPD"/>
    <property type="match status" value="1"/>
</dbReference>
<dbReference type="Pfam" id="PF02805">
    <property type="entry name" value="Ada_Zn_binding"/>
    <property type="match status" value="1"/>
</dbReference>
<dbReference type="InterPro" id="IPR003265">
    <property type="entry name" value="HhH-GPD_domain"/>
</dbReference>
<dbReference type="SMART" id="SM00342">
    <property type="entry name" value="HTH_ARAC"/>
    <property type="match status" value="1"/>
</dbReference>
<evidence type="ECO:0000256" key="4">
    <source>
        <dbReference type="ARBA" id="ARBA00022603"/>
    </source>
</evidence>
<dbReference type="SMART" id="SM01009">
    <property type="entry name" value="AlkA_N"/>
    <property type="match status" value="1"/>
</dbReference>
<dbReference type="GO" id="GO:0005737">
    <property type="term" value="C:cytoplasm"/>
    <property type="evidence" value="ECO:0007669"/>
    <property type="project" value="TreeGrafter"/>
</dbReference>
<keyword evidence="9" id="KW-0805">Transcription regulation</keyword>
<keyword evidence="5" id="KW-0808">Transferase</keyword>
<keyword evidence="17" id="KW-1185">Reference proteome</keyword>
<evidence type="ECO:0000256" key="12">
    <source>
        <dbReference type="ARBA" id="ARBA00023163"/>
    </source>
</evidence>
<dbReference type="PROSITE" id="PS01124">
    <property type="entry name" value="HTH_ARAC_FAMILY_2"/>
    <property type="match status" value="1"/>
</dbReference>
<evidence type="ECO:0000256" key="10">
    <source>
        <dbReference type="ARBA" id="ARBA00023125"/>
    </source>
</evidence>
<dbReference type="SUPFAM" id="SSF55945">
    <property type="entry name" value="TATA-box binding protein-like"/>
    <property type="match status" value="1"/>
</dbReference>
<protein>
    <recommendedName>
        <fullName evidence="3">DNA-3-methyladenine glycosylase II</fullName>
        <ecNumber evidence="3">3.2.2.21</ecNumber>
    </recommendedName>
</protein>
<dbReference type="Pfam" id="PF12833">
    <property type="entry name" value="HTH_18"/>
    <property type="match status" value="1"/>
</dbReference>
<dbReference type="InterPro" id="IPR018060">
    <property type="entry name" value="HTH_AraC"/>
</dbReference>
<dbReference type="SUPFAM" id="SSF46689">
    <property type="entry name" value="Homeodomain-like"/>
    <property type="match status" value="1"/>
</dbReference>
<evidence type="ECO:0000256" key="9">
    <source>
        <dbReference type="ARBA" id="ARBA00023015"/>
    </source>
</evidence>
<dbReference type="Gene3D" id="1.10.10.60">
    <property type="entry name" value="Homeodomain-like"/>
    <property type="match status" value="1"/>
</dbReference>
<evidence type="ECO:0000256" key="5">
    <source>
        <dbReference type="ARBA" id="ARBA00022679"/>
    </source>
</evidence>
<keyword evidence="7" id="KW-0227">DNA damage</keyword>
<dbReference type="SUPFAM" id="SSF57884">
    <property type="entry name" value="Ada DNA repair protein, N-terminal domain (N-Ada 10)"/>
    <property type="match status" value="1"/>
</dbReference>
<feature type="region of interest" description="Disordered" evidence="14">
    <location>
        <begin position="194"/>
        <end position="213"/>
    </location>
</feature>
<dbReference type="SUPFAM" id="SSF48150">
    <property type="entry name" value="DNA-glycosylase"/>
    <property type="match status" value="1"/>
</dbReference>
<evidence type="ECO:0000256" key="6">
    <source>
        <dbReference type="ARBA" id="ARBA00022723"/>
    </source>
</evidence>
<dbReference type="Proteomes" id="UP000219688">
    <property type="component" value="Unassembled WGS sequence"/>
</dbReference>
<dbReference type="PANTHER" id="PTHR43003:SF13">
    <property type="entry name" value="DNA-3-METHYLADENINE GLYCOSYLASE 2"/>
    <property type="match status" value="1"/>
</dbReference>
<dbReference type="GO" id="GO:0032993">
    <property type="term" value="C:protein-DNA complex"/>
    <property type="evidence" value="ECO:0007669"/>
    <property type="project" value="TreeGrafter"/>
</dbReference>
<dbReference type="InterPro" id="IPR018062">
    <property type="entry name" value="HTH_AraC-typ_CS"/>
</dbReference>
<keyword evidence="8" id="KW-0862">Zinc</keyword>
<keyword evidence="13" id="KW-0234">DNA repair</keyword>
<evidence type="ECO:0000313" key="16">
    <source>
        <dbReference type="EMBL" id="SOC56330.1"/>
    </source>
</evidence>
<evidence type="ECO:0000313" key="17">
    <source>
        <dbReference type="Proteomes" id="UP000219688"/>
    </source>
</evidence>
<name>A0A285VQI3_9MICO</name>
<dbReference type="EC" id="3.2.2.21" evidence="3"/>
<dbReference type="FunFam" id="3.40.10.10:FF:000001">
    <property type="entry name" value="DNA-3-methyladenine glycosylase 2"/>
    <property type="match status" value="1"/>
</dbReference>
<dbReference type="GO" id="GO:0032131">
    <property type="term" value="F:alkylated DNA binding"/>
    <property type="evidence" value="ECO:0007669"/>
    <property type="project" value="TreeGrafter"/>
</dbReference>
<dbReference type="CDD" id="cd00056">
    <property type="entry name" value="ENDO3c"/>
    <property type="match status" value="1"/>
</dbReference>
<dbReference type="GO" id="GO:0008168">
    <property type="term" value="F:methyltransferase activity"/>
    <property type="evidence" value="ECO:0007669"/>
    <property type="project" value="UniProtKB-KW"/>
</dbReference>
<dbReference type="Gene3D" id="1.10.1670.10">
    <property type="entry name" value="Helix-hairpin-Helix base-excision DNA repair enzymes (C-terminal)"/>
    <property type="match status" value="1"/>
</dbReference>
<dbReference type="GO" id="GO:0032259">
    <property type="term" value="P:methylation"/>
    <property type="evidence" value="ECO:0007669"/>
    <property type="project" value="UniProtKB-KW"/>
</dbReference>
<dbReference type="InterPro" id="IPR004026">
    <property type="entry name" value="Ada_DNA_repair_Zn-bd"/>
</dbReference>
<dbReference type="Pfam" id="PF06029">
    <property type="entry name" value="AlkA_N"/>
    <property type="match status" value="1"/>
</dbReference>
<dbReference type="GO" id="GO:0043565">
    <property type="term" value="F:sequence-specific DNA binding"/>
    <property type="evidence" value="ECO:0007669"/>
    <property type="project" value="InterPro"/>
</dbReference>
<reference evidence="17" key="1">
    <citation type="submission" date="2017-08" db="EMBL/GenBank/DDBJ databases">
        <authorList>
            <person name="Varghese N."/>
            <person name="Submissions S."/>
        </authorList>
    </citation>
    <scope>NUCLEOTIDE SEQUENCE [LARGE SCALE GENOMIC DNA]</scope>
    <source>
        <strain evidence="17">USBA17B2</strain>
    </source>
</reference>
<evidence type="ECO:0000256" key="3">
    <source>
        <dbReference type="ARBA" id="ARBA00012000"/>
    </source>
</evidence>
<dbReference type="InterPro" id="IPR011257">
    <property type="entry name" value="DNA_glycosylase"/>
</dbReference>
<dbReference type="GO" id="GO:0008725">
    <property type="term" value="F:DNA-3-methyladenine glycosylase activity"/>
    <property type="evidence" value="ECO:0007669"/>
    <property type="project" value="TreeGrafter"/>
</dbReference>
<dbReference type="GO" id="GO:0043916">
    <property type="term" value="F:DNA-7-methylguanine glycosylase activity"/>
    <property type="evidence" value="ECO:0007669"/>
    <property type="project" value="TreeGrafter"/>
</dbReference>
<dbReference type="InterPro" id="IPR010316">
    <property type="entry name" value="AlkA_N"/>
</dbReference>
<comment type="cofactor">
    <cofactor evidence="2">
        <name>Zn(2+)</name>
        <dbReference type="ChEBI" id="CHEBI:29105"/>
    </cofactor>
</comment>
<dbReference type="GO" id="GO:0006307">
    <property type="term" value="P:DNA alkylation repair"/>
    <property type="evidence" value="ECO:0007669"/>
    <property type="project" value="TreeGrafter"/>
</dbReference>
<dbReference type="Gene3D" id="1.10.340.30">
    <property type="entry name" value="Hypothetical protein, domain 2"/>
    <property type="match status" value="1"/>
</dbReference>
<keyword evidence="12" id="KW-0804">Transcription</keyword>
<dbReference type="InterPro" id="IPR037046">
    <property type="entry name" value="AlkA_N_sf"/>
</dbReference>
<keyword evidence="4" id="KW-0489">Methyltransferase</keyword>
<dbReference type="AlphaFoldDB" id="A0A285VQI3"/>
<dbReference type="SMART" id="SM00478">
    <property type="entry name" value="ENDO3c"/>
    <property type="match status" value="1"/>
</dbReference>
<dbReference type="Gene3D" id="3.30.310.20">
    <property type="entry name" value="DNA-3-methyladenine glycosylase AlkA, N-terminal domain"/>
    <property type="match status" value="1"/>
</dbReference>
<dbReference type="GO" id="GO:0006285">
    <property type="term" value="P:base-excision repair, AP site formation"/>
    <property type="evidence" value="ECO:0007669"/>
    <property type="project" value="TreeGrafter"/>
</dbReference>
<evidence type="ECO:0000256" key="2">
    <source>
        <dbReference type="ARBA" id="ARBA00001947"/>
    </source>
</evidence>
<evidence type="ECO:0000256" key="11">
    <source>
        <dbReference type="ARBA" id="ARBA00023159"/>
    </source>
</evidence>
<dbReference type="PANTHER" id="PTHR43003">
    <property type="entry name" value="DNA-3-METHYLADENINE GLYCOSYLASE"/>
    <property type="match status" value="1"/>
</dbReference>
<keyword evidence="11" id="KW-0010">Activator</keyword>
<dbReference type="EMBL" id="OBQK01000007">
    <property type="protein sequence ID" value="SOC56330.1"/>
    <property type="molecule type" value="Genomic_DNA"/>
</dbReference>
<sequence>MDVVSVSTFHLDHDRCSAVVRSRDPRFDGWFVTAVRSTRIYCRPSCPAVTPKVVNMRFYRSAAAAQADGYRACRRCRPDATPGSPEWHVRGDVVARAVRLVADGVVEREGVGGLAARLGYSTRQVERLVSAELGAGPLALARAQRARTARVLLESSGLPMAEVAFAAGFSSIRSFNDTVRAVYAATPTELRAAARRGERPVPSGVRGVPGVTGVTRQGTVERPVVVLQLRLPFRPPLHAVSLFGHLAATAVPGLEVWRSGRLARSLALPHGSGVVRLTPPEEGERHVGTELWLEDVRDLPAAIQRVRRLLDLDADPEAVDAHLASDPRLEPLVRARPGVRLPGTVEASELLVRAVLGQQVSTAAAATHTARLVGRFGRPLPAPLVTDGGPTHLFPTAEAIAGADEDQLPGLPSSRRRTLLTVAGALAGARLDLGPGSSWAQARADLLALPGIGPWTTEMVALRGLGDPDAFPATDLGVRVVAGALGLPTAPRALLSRAERWRPWRSYAVQLLWASGDHAVTRLPDRPTQEMP</sequence>
<dbReference type="GO" id="GO:0008270">
    <property type="term" value="F:zinc ion binding"/>
    <property type="evidence" value="ECO:0007669"/>
    <property type="project" value="InterPro"/>
</dbReference>
<organism evidence="16 17">
    <name type="scientific">Ornithinimicrobium cerasi</name>
    <dbReference type="NCBI Taxonomy" id="2248773"/>
    <lineage>
        <taxon>Bacteria</taxon>
        <taxon>Bacillati</taxon>
        <taxon>Actinomycetota</taxon>
        <taxon>Actinomycetes</taxon>
        <taxon>Micrococcales</taxon>
        <taxon>Ornithinimicrobiaceae</taxon>
        <taxon>Ornithinimicrobium</taxon>
    </lineage>
</organism>
<evidence type="ECO:0000256" key="13">
    <source>
        <dbReference type="ARBA" id="ARBA00023204"/>
    </source>
</evidence>
<feature type="compositionally biased region" description="Low complexity" evidence="14">
    <location>
        <begin position="200"/>
        <end position="213"/>
    </location>
</feature>
<evidence type="ECO:0000256" key="7">
    <source>
        <dbReference type="ARBA" id="ARBA00022763"/>
    </source>
</evidence>
<keyword evidence="6" id="KW-0479">Metal-binding</keyword>
<dbReference type="Gene3D" id="3.40.10.10">
    <property type="entry name" value="DNA Methylphosphotriester Repair Domain"/>
    <property type="match status" value="1"/>
</dbReference>
<dbReference type="InterPro" id="IPR023170">
    <property type="entry name" value="HhH_base_excis_C"/>
</dbReference>
<gene>
    <name evidence="16" type="ORF">SAMN05421879_107110</name>
</gene>
<evidence type="ECO:0000256" key="8">
    <source>
        <dbReference type="ARBA" id="ARBA00022833"/>
    </source>
</evidence>
<feature type="domain" description="HTH araC/xylS-type" evidence="15">
    <location>
        <begin position="95"/>
        <end position="193"/>
    </location>
</feature>
<evidence type="ECO:0000256" key="1">
    <source>
        <dbReference type="ARBA" id="ARBA00000086"/>
    </source>
</evidence>
<accession>A0A285VQI3</accession>
<evidence type="ECO:0000256" key="14">
    <source>
        <dbReference type="SAM" id="MobiDB-lite"/>
    </source>
</evidence>